<protein>
    <submittedName>
        <fullName evidence="2">ANKRD50 protein</fullName>
    </submittedName>
</protein>
<dbReference type="InterPro" id="IPR052391">
    <property type="entry name" value="E3_Ligase-Neurotoxin"/>
</dbReference>
<name>A0A8J9VYP8_BRALA</name>
<evidence type="ECO:0000313" key="2">
    <source>
        <dbReference type="EMBL" id="CAH1229356.1"/>
    </source>
</evidence>
<dbReference type="InterPro" id="IPR036770">
    <property type="entry name" value="Ankyrin_rpt-contain_sf"/>
</dbReference>
<organism evidence="2 3">
    <name type="scientific">Branchiostoma lanceolatum</name>
    <name type="common">Common lancelet</name>
    <name type="synonym">Amphioxus lanceolatum</name>
    <dbReference type="NCBI Taxonomy" id="7740"/>
    <lineage>
        <taxon>Eukaryota</taxon>
        <taxon>Metazoa</taxon>
        <taxon>Chordata</taxon>
        <taxon>Cephalochordata</taxon>
        <taxon>Leptocardii</taxon>
        <taxon>Amphioxiformes</taxon>
        <taxon>Branchiostomatidae</taxon>
        <taxon>Branchiostoma</taxon>
    </lineage>
</organism>
<dbReference type="EMBL" id="OV696686">
    <property type="protein sequence ID" value="CAH1229356.1"/>
    <property type="molecule type" value="Genomic_DNA"/>
</dbReference>
<gene>
    <name evidence="2" type="primary">ANKRD50</name>
    <name evidence="2" type="ORF">BLAG_LOCUS821</name>
</gene>
<dbReference type="PANTHER" id="PTHR24133">
    <property type="entry name" value="ANKYRIN DOMAIN-CONTAINING"/>
    <property type="match status" value="1"/>
</dbReference>
<dbReference type="InterPro" id="IPR002110">
    <property type="entry name" value="Ankyrin_rpt"/>
</dbReference>
<dbReference type="SMART" id="SM00248">
    <property type="entry name" value="ANK"/>
    <property type="match status" value="4"/>
</dbReference>
<dbReference type="Pfam" id="PF12796">
    <property type="entry name" value="Ank_2"/>
    <property type="match status" value="1"/>
</dbReference>
<evidence type="ECO:0000256" key="1">
    <source>
        <dbReference type="PROSITE-ProRule" id="PRU00023"/>
    </source>
</evidence>
<keyword evidence="3" id="KW-1185">Reference proteome</keyword>
<dbReference type="Gene3D" id="1.25.40.20">
    <property type="entry name" value="Ankyrin repeat-containing domain"/>
    <property type="match status" value="1"/>
</dbReference>
<reference evidence="2" key="1">
    <citation type="submission" date="2022-01" db="EMBL/GenBank/DDBJ databases">
        <authorList>
            <person name="Braso-Vives M."/>
        </authorList>
    </citation>
    <scope>NUCLEOTIDE SEQUENCE</scope>
</reference>
<dbReference type="AlphaFoldDB" id="A0A8J9VYP8"/>
<accession>A0A8J9VYP8</accession>
<feature type="repeat" description="ANK" evidence="1">
    <location>
        <begin position="170"/>
        <end position="203"/>
    </location>
</feature>
<sequence length="494" mass="54905">MAFAAPIFNVSFGVNQTALTKALEEGQYEHAKKLIIENQTASHLDEGFYQRTPLFIVLSGFNQFNGMAIPRNLELARLLIVQGANPSHRVPNTLGSEFLGPGEAPLQLAVDYFNELSEVPYPRAKVLSATDVIGLNGEVGMATEECLEQLVTLTWLLLGRGADPNVRDSQNKTPLHKTMVSSVDLRMAQCLLDNGADINAVDGFGDTPLISACTAFPFGLDDMCDDNPLAGVAWIQQGVTRKSHVTFLLNQPGLQVDIQNRQDHTALFECMAQGDMTTAQQLLVQGASPSLDGRVNDPSTGMPVYVTPLLASLMSPRLVNCDRRDRSYQFLAHLVDQGYFSTPEITNELIQWLGEESMPTSDLTRLQSLGSRLVHAIFGSTTNKLSQLCARQIFQAAFVSSHVSSDIPRDDFQGTMFPDDKTSQDFCACLMMISTDQLLQLISDMHLPRDSLQCFEVELFKHRLCARFLMYEWWEGRRCVSDDEDEGDSDLEYW</sequence>
<dbReference type="PROSITE" id="PS50297">
    <property type="entry name" value="ANK_REP_REGION"/>
    <property type="match status" value="1"/>
</dbReference>
<proteinExistence type="predicted"/>
<dbReference type="SUPFAM" id="SSF48403">
    <property type="entry name" value="Ankyrin repeat"/>
    <property type="match status" value="1"/>
</dbReference>
<dbReference type="OrthoDB" id="539213at2759"/>
<keyword evidence="1" id="KW-0040">ANK repeat</keyword>
<evidence type="ECO:0000313" key="3">
    <source>
        <dbReference type="Proteomes" id="UP000838412"/>
    </source>
</evidence>
<dbReference type="PROSITE" id="PS50088">
    <property type="entry name" value="ANK_REPEAT"/>
    <property type="match status" value="1"/>
</dbReference>
<dbReference type="Proteomes" id="UP000838412">
    <property type="component" value="Chromosome 1"/>
</dbReference>
<dbReference type="PANTHER" id="PTHR24133:SF40">
    <property type="entry name" value="ANKYRIN REPEAT DOMAIN 44"/>
    <property type="match status" value="1"/>
</dbReference>